<accession>A0A1G5SH26</accession>
<gene>
    <name evidence="2" type="ORF">NSMM_410086</name>
</gene>
<evidence type="ECO:0000256" key="1">
    <source>
        <dbReference type="RuleBase" id="RU000363"/>
    </source>
</evidence>
<dbReference type="InterPro" id="IPR002347">
    <property type="entry name" value="SDR_fam"/>
</dbReference>
<evidence type="ECO:0000313" key="2">
    <source>
        <dbReference type="EMBL" id="SCZ85851.1"/>
    </source>
</evidence>
<dbReference type="AlphaFoldDB" id="A0A1G5SH26"/>
<dbReference type="GO" id="GO:0016616">
    <property type="term" value="F:oxidoreductase activity, acting on the CH-OH group of donors, NAD or NADP as acceptor"/>
    <property type="evidence" value="ECO:0007669"/>
    <property type="project" value="TreeGrafter"/>
</dbReference>
<dbReference type="PANTHER" id="PTHR45458:SF1">
    <property type="entry name" value="SHORT CHAIN DEHYDROGENASE"/>
    <property type="match status" value="1"/>
</dbReference>
<dbReference type="SUPFAM" id="SSF51735">
    <property type="entry name" value="NAD(P)-binding Rossmann-fold domains"/>
    <property type="match status" value="1"/>
</dbReference>
<keyword evidence="3" id="KW-1185">Reference proteome</keyword>
<dbReference type="PRINTS" id="PR00080">
    <property type="entry name" value="SDRFAMILY"/>
</dbReference>
<dbReference type="InterPro" id="IPR036291">
    <property type="entry name" value="NAD(P)-bd_dom_sf"/>
</dbReference>
<proteinExistence type="inferred from homology"/>
<dbReference type="InterPro" id="IPR052184">
    <property type="entry name" value="SDR_enzymes"/>
</dbReference>
<reference evidence="2 3" key="1">
    <citation type="submission" date="2016-10" db="EMBL/GenBank/DDBJ databases">
        <authorList>
            <person name="de Groot N.N."/>
        </authorList>
    </citation>
    <scope>NUCLEOTIDE SEQUENCE [LARGE SCALE GENOMIC DNA]</scope>
    <source>
        <strain evidence="2">1</strain>
    </source>
</reference>
<organism evidence="2 3">
    <name type="scientific">Nitrosomonas mobilis</name>
    <dbReference type="NCBI Taxonomy" id="51642"/>
    <lineage>
        <taxon>Bacteria</taxon>
        <taxon>Pseudomonadati</taxon>
        <taxon>Pseudomonadota</taxon>
        <taxon>Betaproteobacteria</taxon>
        <taxon>Nitrosomonadales</taxon>
        <taxon>Nitrosomonadaceae</taxon>
        <taxon>Nitrosomonas</taxon>
    </lineage>
</organism>
<dbReference type="STRING" id="51642.NSMM_410086"/>
<name>A0A1G5SH26_9PROT</name>
<dbReference type="Pfam" id="PF00106">
    <property type="entry name" value="adh_short"/>
    <property type="match status" value="1"/>
</dbReference>
<dbReference type="Gene3D" id="3.40.50.720">
    <property type="entry name" value="NAD(P)-binding Rossmann-like Domain"/>
    <property type="match status" value="1"/>
</dbReference>
<dbReference type="PANTHER" id="PTHR45458">
    <property type="entry name" value="SHORT-CHAIN DEHYDROGENASE/REDUCTASE SDR"/>
    <property type="match status" value="1"/>
</dbReference>
<comment type="similarity">
    <text evidence="1">Belongs to the short-chain dehydrogenases/reductases (SDR) family.</text>
</comment>
<dbReference type="PRINTS" id="PR00081">
    <property type="entry name" value="GDHRDH"/>
</dbReference>
<evidence type="ECO:0000313" key="3">
    <source>
        <dbReference type="Proteomes" id="UP000198729"/>
    </source>
</evidence>
<dbReference type="CDD" id="cd05325">
    <property type="entry name" value="carb_red_sniffer_like_SDR_c"/>
    <property type="match status" value="1"/>
</dbReference>
<dbReference type="RefSeq" id="WP_245654740.1">
    <property type="nucleotide sequence ID" value="NZ_FMWO01000049.1"/>
</dbReference>
<sequence>MNKTISTILITGANRGLGLEFATQFAADNWRIIACCRQPDHAESLHTLKNTYEDQLLVHKLDLSDFAAIDRLADTLHGETIDLIINNAGVYPPALQGEFGRINYDAWLETFRINTLAPLKMAEAFVTHLERSRLKMFAIITSKMGSIADNGRGGSYPYRTSKVAVNMVAKSLAIDLAPRHITTILLHPGWVRTRMGGPGALISAQQSVAGMRAVLNRVTPYDSGKFFAYDGQLIPW</sequence>
<dbReference type="EMBL" id="FMWO01000049">
    <property type="protein sequence ID" value="SCZ85851.1"/>
    <property type="molecule type" value="Genomic_DNA"/>
</dbReference>
<protein>
    <submittedName>
        <fullName evidence="2">Short-chain dehydrogenase/reductase SDR</fullName>
    </submittedName>
</protein>
<dbReference type="Proteomes" id="UP000198729">
    <property type="component" value="Unassembled WGS sequence"/>
</dbReference>